<evidence type="ECO:0000256" key="4">
    <source>
        <dbReference type="ARBA" id="ARBA00023002"/>
    </source>
</evidence>
<accession>H0EBY6</accession>
<protein>
    <submittedName>
        <fullName evidence="6">Monooxygenase</fullName>
    </submittedName>
</protein>
<dbReference type="InterPro" id="IPR002938">
    <property type="entry name" value="FAD-bd"/>
</dbReference>
<reference evidence="6 7" key="1">
    <citation type="journal article" date="2013" name="Biodegradation">
        <title>Quantitative proteomic analysis of ibuprofen-degrading Patulibacter sp. strain I11.</title>
        <authorList>
            <person name="Almeida B."/>
            <person name="Kjeldal H."/>
            <person name="Lolas I."/>
            <person name="Knudsen A.D."/>
            <person name="Carvalho G."/>
            <person name="Nielsen K.L."/>
            <person name="Barreto Crespo M.T."/>
            <person name="Stensballe A."/>
            <person name="Nielsen J.L."/>
        </authorList>
    </citation>
    <scope>NUCLEOTIDE SEQUENCE [LARGE SCALE GENOMIC DNA]</scope>
    <source>
        <strain evidence="6 7">I11</strain>
    </source>
</reference>
<evidence type="ECO:0000313" key="6">
    <source>
        <dbReference type="EMBL" id="EHN08827.1"/>
    </source>
</evidence>
<dbReference type="PANTHER" id="PTHR46496">
    <property type="match status" value="1"/>
</dbReference>
<evidence type="ECO:0000259" key="5">
    <source>
        <dbReference type="Pfam" id="PF01494"/>
    </source>
</evidence>
<dbReference type="GO" id="GO:0004497">
    <property type="term" value="F:monooxygenase activity"/>
    <property type="evidence" value="ECO:0007669"/>
    <property type="project" value="UniProtKB-KW"/>
</dbReference>
<dbReference type="InterPro" id="IPR036188">
    <property type="entry name" value="FAD/NAD-bd_sf"/>
</dbReference>
<dbReference type="PANTHER" id="PTHR46496:SF1">
    <property type="entry name" value="ZEAXANTHIN EPOXIDASE, CHLOROPLASTIC"/>
    <property type="match status" value="1"/>
</dbReference>
<proteinExistence type="predicted"/>
<name>H0EBY6_9ACTN</name>
<sequence length="250" mass="26785">MRLDDGTSIDADALVGADGIASPIARGLDDRLRPRRAGYVGWRGIADLPTGEDPCQFWGPAREAGLMPVSEASTYWFATERAGSDARRPDDPLAHLAERFAGWDPELLALIAATDPAELLWHPIEDRRMPRRWSAGRVAVIGDAAHPTRPHLGQGGAQAIEDGVLLGALLAAEADPPVAFARFERGRRRRVAGIIRTSSLLGRALHSPAPIGVPFRASAGILPDALMVGQLRPVASRAAFEDHARRVLGS</sequence>
<keyword evidence="6" id="KW-0503">Monooxygenase</keyword>
<dbReference type="GO" id="GO:0071949">
    <property type="term" value="F:FAD binding"/>
    <property type="evidence" value="ECO:0007669"/>
    <property type="project" value="InterPro"/>
</dbReference>
<dbReference type="PRINTS" id="PR00420">
    <property type="entry name" value="RNGMNOXGNASE"/>
</dbReference>
<keyword evidence="3" id="KW-0274">FAD</keyword>
<evidence type="ECO:0000256" key="3">
    <source>
        <dbReference type="ARBA" id="ARBA00022827"/>
    </source>
</evidence>
<dbReference type="Pfam" id="PF01494">
    <property type="entry name" value="FAD_binding_3"/>
    <property type="match status" value="1"/>
</dbReference>
<keyword evidence="2" id="KW-0285">Flavoprotein</keyword>
<gene>
    <name evidence="6" type="ORF">PAI11_43710</name>
</gene>
<evidence type="ECO:0000256" key="2">
    <source>
        <dbReference type="ARBA" id="ARBA00022630"/>
    </source>
</evidence>
<dbReference type="AlphaFoldDB" id="H0EBY6"/>
<keyword evidence="4" id="KW-0560">Oxidoreductase</keyword>
<dbReference type="PATRIC" id="fig|1097667.3.peg.4332"/>
<dbReference type="EMBL" id="AGUD01000321">
    <property type="protein sequence ID" value="EHN08827.1"/>
    <property type="molecule type" value="Genomic_DNA"/>
</dbReference>
<organism evidence="6 7">
    <name type="scientific">Patulibacter medicamentivorans</name>
    <dbReference type="NCBI Taxonomy" id="1097667"/>
    <lineage>
        <taxon>Bacteria</taxon>
        <taxon>Bacillati</taxon>
        <taxon>Actinomycetota</taxon>
        <taxon>Thermoleophilia</taxon>
        <taxon>Solirubrobacterales</taxon>
        <taxon>Patulibacteraceae</taxon>
        <taxon>Patulibacter</taxon>
    </lineage>
</organism>
<keyword evidence="7" id="KW-1185">Reference proteome</keyword>
<dbReference type="Gene3D" id="3.50.50.60">
    <property type="entry name" value="FAD/NAD(P)-binding domain"/>
    <property type="match status" value="1"/>
</dbReference>
<comment type="cofactor">
    <cofactor evidence="1">
        <name>FAD</name>
        <dbReference type="ChEBI" id="CHEBI:57692"/>
    </cofactor>
</comment>
<evidence type="ECO:0000313" key="7">
    <source>
        <dbReference type="Proteomes" id="UP000005143"/>
    </source>
</evidence>
<feature type="domain" description="FAD-binding" evidence="5">
    <location>
        <begin position="6"/>
        <end position="174"/>
    </location>
</feature>
<dbReference type="SUPFAM" id="SSF51905">
    <property type="entry name" value="FAD/NAD(P)-binding domain"/>
    <property type="match status" value="1"/>
</dbReference>
<comment type="caution">
    <text evidence="6">The sequence shown here is derived from an EMBL/GenBank/DDBJ whole genome shotgun (WGS) entry which is preliminary data.</text>
</comment>
<evidence type="ECO:0000256" key="1">
    <source>
        <dbReference type="ARBA" id="ARBA00001974"/>
    </source>
</evidence>
<dbReference type="Proteomes" id="UP000005143">
    <property type="component" value="Unassembled WGS sequence"/>
</dbReference>